<organism evidence="1 2">
    <name type="scientific">Cricetulus griseus</name>
    <name type="common">Chinese hamster</name>
    <name type="synonym">Cricetulus barabensis griseus</name>
    <dbReference type="NCBI Taxonomy" id="10029"/>
    <lineage>
        <taxon>Eukaryota</taxon>
        <taxon>Metazoa</taxon>
        <taxon>Chordata</taxon>
        <taxon>Craniata</taxon>
        <taxon>Vertebrata</taxon>
        <taxon>Euteleostomi</taxon>
        <taxon>Mammalia</taxon>
        <taxon>Eutheria</taxon>
        <taxon>Euarchontoglires</taxon>
        <taxon>Glires</taxon>
        <taxon>Rodentia</taxon>
        <taxon>Myomorpha</taxon>
        <taxon>Muroidea</taxon>
        <taxon>Cricetidae</taxon>
        <taxon>Cricetinae</taxon>
        <taxon>Cricetulus</taxon>
    </lineage>
</organism>
<evidence type="ECO:0000313" key="1">
    <source>
        <dbReference type="EMBL" id="EGW09756.1"/>
    </source>
</evidence>
<dbReference type="Proteomes" id="UP000001075">
    <property type="component" value="Unassembled WGS sequence"/>
</dbReference>
<reference evidence="2" key="1">
    <citation type="journal article" date="2011" name="Nat. Biotechnol.">
        <title>The genomic sequence of the Chinese hamster ovary (CHO)-K1 cell line.</title>
        <authorList>
            <person name="Xu X."/>
            <person name="Nagarajan H."/>
            <person name="Lewis N.E."/>
            <person name="Pan S."/>
            <person name="Cai Z."/>
            <person name="Liu X."/>
            <person name="Chen W."/>
            <person name="Xie M."/>
            <person name="Wang W."/>
            <person name="Hammond S."/>
            <person name="Andersen M.R."/>
            <person name="Neff N."/>
            <person name="Passarelli B."/>
            <person name="Koh W."/>
            <person name="Fan H.C."/>
            <person name="Wang J."/>
            <person name="Gui Y."/>
            <person name="Lee K.H."/>
            <person name="Betenbaugh M.J."/>
            <person name="Quake S.R."/>
            <person name="Famili I."/>
            <person name="Palsson B.O."/>
            <person name="Wang J."/>
        </authorList>
    </citation>
    <scope>NUCLEOTIDE SEQUENCE [LARGE SCALE GENOMIC DNA]</scope>
    <source>
        <strain evidence="2">CHO K1 cell line</strain>
    </source>
</reference>
<evidence type="ECO:0000313" key="2">
    <source>
        <dbReference type="Proteomes" id="UP000001075"/>
    </source>
</evidence>
<dbReference type="InParanoid" id="G3I2T5"/>
<sequence>MEFVNIVLRTKEAVIGHMDTLTSDMAGTNQTKYLDVDWHPLVCHLAALQLLPRPVFLYEEIRAPLVGSL</sequence>
<accession>G3I2T5</accession>
<gene>
    <name evidence="1" type="ORF">I79_017729</name>
</gene>
<name>G3I2T5_CRIGR</name>
<protein>
    <submittedName>
        <fullName evidence="1">Uncharacterized protein</fullName>
    </submittedName>
</protein>
<dbReference type="AlphaFoldDB" id="G3I2T5"/>
<dbReference type="EMBL" id="JH001143">
    <property type="protein sequence ID" value="EGW09756.1"/>
    <property type="molecule type" value="Genomic_DNA"/>
</dbReference>
<proteinExistence type="predicted"/>